<dbReference type="SUPFAM" id="SSF46785">
    <property type="entry name" value="Winged helix' DNA-binding domain"/>
    <property type="match status" value="1"/>
</dbReference>
<name>A0A0U1L2A2_9FIRM</name>
<keyword evidence="3" id="KW-1185">Reference proteome</keyword>
<proteinExistence type="predicted"/>
<keyword evidence="2" id="KW-0378">Hydrolase</keyword>
<organism evidence="2 3">
    <name type="scientific">Sporomusa ovata</name>
    <dbReference type="NCBI Taxonomy" id="2378"/>
    <lineage>
        <taxon>Bacteria</taxon>
        <taxon>Bacillati</taxon>
        <taxon>Bacillota</taxon>
        <taxon>Negativicutes</taxon>
        <taxon>Selenomonadales</taxon>
        <taxon>Sporomusaceae</taxon>
        <taxon>Sporomusa</taxon>
    </lineage>
</organism>
<dbReference type="InterPro" id="IPR036388">
    <property type="entry name" value="WH-like_DNA-bd_sf"/>
</dbReference>
<dbReference type="EC" id="3.4.21.88" evidence="2"/>
<dbReference type="AlphaFoldDB" id="A0A0U1L2A2"/>
<dbReference type="GO" id="GO:0004252">
    <property type="term" value="F:serine-type endopeptidase activity"/>
    <property type="evidence" value="ECO:0007669"/>
    <property type="project" value="UniProtKB-EC"/>
</dbReference>
<dbReference type="Pfam" id="PF01726">
    <property type="entry name" value="LexA_DNA_bind"/>
    <property type="match status" value="1"/>
</dbReference>
<evidence type="ECO:0000259" key="1">
    <source>
        <dbReference type="Pfam" id="PF01726"/>
    </source>
</evidence>
<reference evidence="3" key="1">
    <citation type="submission" date="2015-03" db="EMBL/GenBank/DDBJ databases">
        <authorList>
            <person name="Nijsse Bart"/>
        </authorList>
    </citation>
    <scope>NUCLEOTIDE SEQUENCE [LARGE SCALE GENOMIC DNA]</scope>
</reference>
<evidence type="ECO:0000313" key="3">
    <source>
        <dbReference type="Proteomes" id="UP000049855"/>
    </source>
</evidence>
<dbReference type="Gene3D" id="1.10.10.10">
    <property type="entry name" value="Winged helix-like DNA-binding domain superfamily/Winged helix DNA-binding domain"/>
    <property type="match status" value="1"/>
</dbReference>
<sequence length="51" mass="5755">MTVSSLNKRQKQILDYIKENLRAKGYPPSVREIGEVVGLSSSFITVHSYLT</sequence>
<protein>
    <submittedName>
        <fullName evidence="2">SOS-response repressor and protease LexA</fullName>
        <ecNumber evidence="2">3.4.21.88</ecNumber>
    </submittedName>
</protein>
<dbReference type="EMBL" id="CTRP01000014">
    <property type="protein sequence ID" value="CQR73807.1"/>
    <property type="molecule type" value="Genomic_DNA"/>
</dbReference>
<dbReference type="GO" id="GO:0006508">
    <property type="term" value="P:proteolysis"/>
    <property type="evidence" value="ECO:0007669"/>
    <property type="project" value="UniProtKB-KW"/>
</dbReference>
<dbReference type="Proteomes" id="UP000049855">
    <property type="component" value="Unassembled WGS sequence"/>
</dbReference>
<feature type="domain" description="LexA repressor DNA-binding" evidence="1">
    <location>
        <begin position="4"/>
        <end position="42"/>
    </location>
</feature>
<accession>A0A0U1L2A2</accession>
<dbReference type="InterPro" id="IPR006199">
    <property type="entry name" value="LexA_DNA-bd_dom"/>
</dbReference>
<evidence type="ECO:0000313" key="2">
    <source>
        <dbReference type="EMBL" id="CQR73807.1"/>
    </source>
</evidence>
<dbReference type="InterPro" id="IPR036390">
    <property type="entry name" value="WH_DNA-bd_sf"/>
</dbReference>
<gene>
    <name evidence="2" type="ORF">SpAn4DRAFT_0269</name>
</gene>
<keyword evidence="2" id="KW-0645">Protease</keyword>